<evidence type="ECO:0000313" key="2">
    <source>
        <dbReference type="EMBL" id="CAB9513844.1"/>
    </source>
</evidence>
<feature type="signal peptide" evidence="1">
    <location>
        <begin position="1"/>
        <end position="18"/>
    </location>
</feature>
<sequence length="438" mass="49107">MKYTTAATLLLLTQGAYGLFRDQSTKKDPSQSLRKLEEGMVCELDHTLARSADTEVSVYVRSYPGDGEGLFDITVSKQPWAPPGGSVTNPGWCVDYDRFISTGTYSMDIFSAFDSQLHYHNNDPNKRAVDKRENLPNLAWMINNINVGDKINTKVPGYGNRKCKRTINMKDMQGAVWRIIDNNNGESWLGGSNKDCASEWIKNQAMAYGNGYEPDCTDPDELVPLIYVVDTDSGGTNAGTITNQVIMSESKLSSIEGMLDYVEGEWHRASIAGFMVRYKQSSPSVREAAIYVDGPKEKIAFKTFKSFVRIDVDWNESKNYGGSLGLLGSYDHEGARFGRDGKTLIKNFRQFGQEWQVEDSEPRLFHSYEGAVVNRKCVMPPTYTKKATSIRQKRRLAESGMTYEDAEDACNHLKDPEEIKSCVYDVIATQDLSMASAW</sequence>
<evidence type="ECO:0000256" key="1">
    <source>
        <dbReference type="SAM" id="SignalP"/>
    </source>
</evidence>
<comment type="caution">
    <text evidence="2">The sequence shown here is derived from an EMBL/GenBank/DDBJ whole genome shotgun (WGS) entry which is preliminary data.</text>
</comment>
<keyword evidence="3" id="KW-1185">Reference proteome</keyword>
<proteinExistence type="predicted"/>
<reference evidence="2" key="1">
    <citation type="submission" date="2020-06" db="EMBL/GenBank/DDBJ databases">
        <authorList>
            <consortium name="Plant Systems Biology data submission"/>
        </authorList>
    </citation>
    <scope>NUCLEOTIDE SEQUENCE</scope>
    <source>
        <strain evidence="2">D6</strain>
    </source>
</reference>
<dbReference type="Proteomes" id="UP001153069">
    <property type="component" value="Unassembled WGS sequence"/>
</dbReference>
<feature type="chain" id="PRO_5040185304" evidence="1">
    <location>
        <begin position="19"/>
        <end position="438"/>
    </location>
</feature>
<organism evidence="2 3">
    <name type="scientific">Seminavis robusta</name>
    <dbReference type="NCBI Taxonomy" id="568900"/>
    <lineage>
        <taxon>Eukaryota</taxon>
        <taxon>Sar</taxon>
        <taxon>Stramenopiles</taxon>
        <taxon>Ochrophyta</taxon>
        <taxon>Bacillariophyta</taxon>
        <taxon>Bacillariophyceae</taxon>
        <taxon>Bacillariophycidae</taxon>
        <taxon>Naviculales</taxon>
        <taxon>Naviculaceae</taxon>
        <taxon>Seminavis</taxon>
    </lineage>
</organism>
<accession>A0A9N8E8P0</accession>
<evidence type="ECO:0000313" key="3">
    <source>
        <dbReference type="Proteomes" id="UP001153069"/>
    </source>
</evidence>
<dbReference type="AlphaFoldDB" id="A0A9N8E8P0"/>
<keyword evidence="1" id="KW-0732">Signal</keyword>
<protein>
    <submittedName>
        <fullName evidence="2">Uncharacterized protein</fullName>
    </submittedName>
</protein>
<dbReference type="EMBL" id="CAICTM010000616">
    <property type="protein sequence ID" value="CAB9513844.1"/>
    <property type="molecule type" value="Genomic_DNA"/>
</dbReference>
<name>A0A9N8E8P0_9STRA</name>
<gene>
    <name evidence="2" type="ORF">SEMRO_617_G176100.1</name>
</gene>